<gene>
    <name evidence="3" type="ORF">C1J01_45320</name>
</gene>
<evidence type="ECO:0000313" key="3">
    <source>
        <dbReference type="EMBL" id="PZG03888.1"/>
    </source>
</evidence>
<evidence type="ECO:0008006" key="5">
    <source>
        <dbReference type="Google" id="ProtNLM"/>
    </source>
</evidence>
<comment type="caution">
    <text evidence="3">The sequence shown here is derived from an EMBL/GenBank/DDBJ whole genome shotgun (WGS) entry which is preliminary data.</text>
</comment>
<dbReference type="Proteomes" id="UP000249304">
    <property type="component" value="Unassembled WGS sequence"/>
</dbReference>
<feature type="region of interest" description="Disordered" evidence="2">
    <location>
        <begin position="1"/>
        <end position="24"/>
    </location>
</feature>
<proteinExistence type="predicted"/>
<evidence type="ECO:0000256" key="1">
    <source>
        <dbReference type="ARBA" id="ARBA00022729"/>
    </source>
</evidence>
<accession>A0A2W2DVU6</accession>
<dbReference type="InterPro" id="IPR029050">
    <property type="entry name" value="Immunoprotect_excell_Ig-like"/>
</dbReference>
<evidence type="ECO:0000256" key="2">
    <source>
        <dbReference type="SAM" id="MobiDB-lite"/>
    </source>
</evidence>
<dbReference type="RefSeq" id="WP_111185203.1">
    <property type="nucleotide sequence ID" value="NZ_POUD01000405.1"/>
</dbReference>
<name>A0A2W2DVU6_9ACTN</name>
<dbReference type="OrthoDB" id="3530951at2"/>
<organism evidence="3 4">
    <name type="scientific">Nonomuraea aridisoli</name>
    <dbReference type="NCBI Taxonomy" id="2070368"/>
    <lineage>
        <taxon>Bacteria</taxon>
        <taxon>Bacillati</taxon>
        <taxon>Actinomycetota</taxon>
        <taxon>Actinomycetes</taxon>
        <taxon>Streptosporangiales</taxon>
        <taxon>Streptosporangiaceae</taxon>
        <taxon>Nonomuraea</taxon>
    </lineage>
</organism>
<dbReference type="EMBL" id="POUD01000405">
    <property type="protein sequence ID" value="PZG03888.1"/>
    <property type="molecule type" value="Genomic_DNA"/>
</dbReference>
<sequence length="213" mass="22681">MTTTEQRPAAVPDGRGRRPGRRRAGESRLLGLAAGLLLVGGAMGLQTMHLNPSELSLPLTYAGDKGEDVDARRFTVRVDSVLAAKSIENYSTTIGTDQLFLVVNASAKSSRKPYKLAQPVLLTADGKKFAATDRVDNAVTLTNTWVQPDIWVSGRFVFEVPASALPGASVVVGLPPSLVVEPNQPEVEVDLGLDEEGARKLAASAQDVYSVKK</sequence>
<reference evidence="3 4" key="1">
    <citation type="submission" date="2018-01" db="EMBL/GenBank/DDBJ databases">
        <title>Draft genome sequence of Nonomuraea sp. KC333.</title>
        <authorList>
            <person name="Sahin N."/>
            <person name="Saygin H."/>
            <person name="Ay H."/>
        </authorList>
    </citation>
    <scope>NUCLEOTIDE SEQUENCE [LARGE SCALE GENOMIC DNA]</scope>
    <source>
        <strain evidence="3 4">KC333</strain>
    </source>
</reference>
<dbReference type="Gene3D" id="2.60.40.1240">
    <property type="match status" value="1"/>
</dbReference>
<keyword evidence="4" id="KW-1185">Reference proteome</keyword>
<dbReference type="AlphaFoldDB" id="A0A2W2DVU6"/>
<protein>
    <recommendedName>
        <fullName evidence="5">DUF4352 domain-containing protein</fullName>
    </recommendedName>
</protein>
<keyword evidence="1" id="KW-0732">Signal</keyword>
<evidence type="ECO:0000313" key="4">
    <source>
        <dbReference type="Proteomes" id="UP000249304"/>
    </source>
</evidence>